<accession>A0A8S9MHQ4</accession>
<comment type="caution">
    <text evidence="2">The sequence shown here is derived from an EMBL/GenBank/DDBJ whole genome shotgun (WGS) entry which is preliminary data.</text>
</comment>
<dbReference type="AlphaFoldDB" id="A0A8S9MHQ4"/>
<organism evidence="2 3">
    <name type="scientific">Brassica cretica</name>
    <name type="common">Mustard</name>
    <dbReference type="NCBI Taxonomy" id="69181"/>
    <lineage>
        <taxon>Eukaryota</taxon>
        <taxon>Viridiplantae</taxon>
        <taxon>Streptophyta</taxon>
        <taxon>Embryophyta</taxon>
        <taxon>Tracheophyta</taxon>
        <taxon>Spermatophyta</taxon>
        <taxon>Magnoliopsida</taxon>
        <taxon>eudicotyledons</taxon>
        <taxon>Gunneridae</taxon>
        <taxon>Pentapetalae</taxon>
        <taxon>rosids</taxon>
        <taxon>malvids</taxon>
        <taxon>Brassicales</taxon>
        <taxon>Brassicaceae</taxon>
        <taxon>Brassiceae</taxon>
        <taxon>Brassica</taxon>
    </lineage>
</organism>
<feature type="compositionally biased region" description="Low complexity" evidence="1">
    <location>
        <begin position="233"/>
        <end position="251"/>
    </location>
</feature>
<evidence type="ECO:0000256" key="1">
    <source>
        <dbReference type="SAM" id="MobiDB-lite"/>
    </source>
</evidence>
<sequence>MEGSLYPKFSFSRRKGVVPGTGPGILFSGDPGHLLAGTQRSVSCLGSGRILYLRLQLAVLEALWCWGKIFHEDITPASGFQLPASRFLPPGPEFLPPGLGPFARVWVPVSSLRLPGRSSQFHSRQGKVPYLEDLLLRHAYDRLTPVVTTDQGKIYAHCVGVKIGHDGIDVRISVKTSKAETTNSRNRSPGELDHDTSQLAQRARTCCRSTRRRARRRHEPAHPASTTVLPVDSPASSAAARASSPASLLLD</sequence>
<name>A0A8S9MHQ4_BRACR</name>
<proteinExistence type="predicted"/>
<reference evidence="2" key="1">
    <citation type="submission" date="2019-12" db="EMBL/GenBank/DDBJ databases">
        <title>Genome sequencing and annotation of Brassica cretica.</title>
        <authorList>
            <person name="Studholme D.J."/>
            <person name="Sarris P.F."/>
        </authorList>
    </citation>
    <scope>NUCLEOTIDE SEQUENCE</scope>
    <source>
        <strain evidence="2">PFS-001/15</strain>
        <tissue evidence="2">Leaf</tissue>
    </source>
</reference>
<dbReference type="EMBL" id="QGKW02000007">
    <property type="protein sequence ID" value="KAF2617758.1"/>
    <property type="molecule type" value="Genomic_DNA"/>
</dbReference>
<gene>
    <name evidence="2" type="ORF">F2Q68_00038660</name>
</gene>
<feature type="compositionally biased region" description="Polar residues" evidence="1">
    <location>
        <begin position="176"/>
        <end position="187"/>
    </location>
</feature>
<protein>
    <submittedName>
        <fullName evidence="2">Uncharacterized protein</fullName>
    </submittedName>
</protein>
<evidence type="ECO:0000313" key="3">
    <source>
        <dbReference type="Proteomes" id="UP000712281"/>
    </source>
</evidence>
<feature type="region of interest" description="Disordered" evidence="1">
    <location>
        <begin position="176"/>
        <end position="251"/>
    </location>
</feature>
<evidence type="ECO:0000313" key="2">
    <source>
        <dbReference type="EMBL" id="KAF2617758.1"/>
    </source>
</evidence>
<feature type="compositionally biased region" description="Basic residues" evidence="1">
    <location>
        <begin position="209"/>
        <end position="219"/>
    </location>
</feature>
<dbReference type="Proteomes" id="UP000712281">
    <property type="component" value="Unassembled WGS sequence"/>
</dbReference>